<feature type="transmembrane region" description="Helical" evidence="10">
    <location>
        <begin position="203"/>
        <end position="220"/>
    </location>
</feature>
<accession>A0A8I6RL40</accession>
<dbReference type="OMA" id="ASAWYPN"/>
<keyword evidence="13" id="KW-1185">Reference proteome</keyword>
<keyword evidence="3 10" id="KW-0808">Transferase</keyword>
<evidence type="ECO:0000256" key="10">
    <source>
        <dbReference type="RuleBase" id="RU361115"/>
    </source>
</evidence>
<keyword evidence="6 10" id="KW-1133">Transmembrane helix</keyword>
<keyword evidence="2 10" id="KW-0444">Lipid biosynthesis</keyword>
<dbReference type="KEGG" id="clec:106665443"/>
<keyword evidence="5 10" id="KW-0276">Fatty acid metabolism</keyword>
<keyword evidence="9 10" id="KW-0275">Fatty acid biosynthesis</keyword>
<dbReference type="RefSeq" id="XP_014247343.1">
    <property type="nucleotide sequence ID" value="XM_014391857.2"/>
</dbReference>
<dbReference type="GO" id="GO:0034625">
    <property type="term" value="P:fatty acid elongation, monounsaturated fatty acid"/>
    <property type="evidence" value="ECO:0007669"/>
    <property type="project" value="TreeGrafter"/>
</dbReference>
<evidence type="ECO:0000256" key="6">
    <source>
        <dbReference type="ARBA" id="ARBA00022989"/>
    </source>
</evidence>
<evidence type="ECO:0000256" key="9">
    <source>
        <dbReference type="ARBA" id="ARBA00023160"/>
    </source>
</evidence>
<reference evidence="12" key="1">
    <citation type="submission" date="2022-01" db="UniProtKB">
        <authorList>
            <consortium name="EnsemblMetazoa"/>
        </authorList>
    </citation>
    <scope>IDENTIFICATION</scope>
</reference>
<dbReference type="GO" id="GO:0030148">
    <property type="term" value="P:sphingolipid biosynthetic process"/>
    <property type="evidence" value="ECO:0007669"/>
    <property type="project" value="TreeGrafter"/>
</dbReference>
<dbReference type="GO" id="GO:0019367">
    <property type="term" value="P:fatty acid elongation, saturated fatty acid"/>
    <property type="evidence" value="ECO:0007669"/>
    <property type="project" value="TreeGrafter"/>
</dbReference>
<dbReference type="GeneID" id="106665443"/>
<feature type="transmembrane region" description="Helical" evidence="10">
    <location>
        <begin position="226"/>
        <end position="249"/>
    </location>
</feature>
<dbReference type="GO" id="GO:0005789">
    <property type="term" value="C:endoplasmic reticulum membrane"/>
    <property type="evidence" value="ECO:0007669"/>
    <property type="project" value="TreeGrafter"/>
</dbReference>
<dbReference type="PANTHER" id="PTHR11157:SF69">
    <property type="entry name" value="ELONGATION OF VERY LONG CHAIN FATTY ACIDS PROTEIN 7"/>
    <property type="match status" value="1"/>
</dbReference>
<feature type="transmembrane region" description="Helical" evidence="10">
    <location>
        <begin position="117"/>
        <end position="139"/>
    </location>
</feature>
<dbReference type="Proteomes" id="UP000494040">
    <property type="component" value="Unassembled WGS sequence"/>
</dbReference>
<dbReference type="GO" id="GO:0009922">
    <property type="term" value="F:fatty acid elongase activity"/>
    <property type="evidence" value="ECO:0007669"/>
    <property type="project" value="UniProtKB-EC"/>
</dbReference>
<comment type="subcellular location">
    <subcellularLocation>
        <location evidence="1">Membrane</location>
        <topology evidence="1">Multi-pass membrane protein</topology>
    </subcellularLocation>
</comment>
<dbReference type="Pfam" id="PF01151">
    <property type="entry name" value="ELO"/>
    <property type="match status" value="1"/>
</dbReference>
<keyword evidence="7 10" id="KW-0443">Lipid metabolism</keyword>
<evidence type="ECO:0000256" key="2">
    <source>
        <dbReference type="ARBA" id="ARBA00022516"/>
    </source>
</evidence>
<dbReference type="InterPro" id="IPR030457">
    <property type="entry name" value="ELO_CS"/>
</dbReference>
<comment type="catalytic activity">
    <reaction evidence="10">
        <text>a very-long-chain acyl-CoA + malonyl-CoA + H(+) = a very-long-chain 3-oxoacyl-CoA + CO2 + CoA</text>
        <dbReference type="Rhea" id="RHEA:32727"/>
        <dbReference type="ChEBI" id="CHEBI:15378"/>
        <dbReference type="ChEBI" id="CHEBI:16526"/>
        <dbReference type="ChEBI" id="CHEBI:57287"/>
        <dbReference type="ChEBI" id="CHEBI:57384"/>
        <dbReference type="ChEBI" id="CHEBI:90725"/>
        <dbReference type="ChEBI" id="CHEBI:90736"/>
        <dbReference type="EC" id="2.3.1.199"/>
    </reaction>
</comment>
<evidence type="ECO:0000256" key="4">
    <source>
        <dbReference type="ARBA" id="ARBA00022692"/>
    </source>
</evidence>
<evidence type="ECO:0000256" key="5">
    <source>
        <dbReference type="ARBA" id="ARBA00022832"/>
    </source>
</evidence>
<dbReference type="EC" id="2.3.1.199" evidence="10"/>
<feature type="transmembrane region" description="Helical" evidence="10">
    <location>
        <begin position="261"/>
        <end position="279"/>
    </location>
</feature>
<evidence type="ECO:0000256" key="8">
    <source>
        <dbReference type="ARBA" id="ARBA00023136"/>
    </source>
</evidence>
<evidence type="ECO:0000256" key="3">
    <source>
        <dbReference type="ARBA" id="ARBA00022679"/>
    </source>
</evidence>
<evidence type="ECO:0000256" key="1">
    <source>
        <dbReference type="ARBA" id="ARBA00004141"/>
    </source>
</evidence>
<comment type="similarity">
    <text evidence="10">Belongs to the ELO family.</text>
</comment>
<protein>
    <recommendedName>
        <fullName evidence="10">Elongation of very long chain fatty acids protein</fullName>
        <ecNumber evidence="10">2.3.1.199</ecNumber>
    </recommendedName>
    <alternativeName>
        <fullName evidence="10">Very-long-chain 3-oxoacyl-CoA synthase</fullName>
    </alternativeName>
</protein>
<proteinExistence type="inferred from homology"/>
<evidence type="ECO:0000313" key="13">
    <source>
        <dbReference type="Proteomes" id="UP000494040"/>
    </source>
</evidence>
<evidence type="ECO:0000313" key="12">
    <source>
        <dbReference type="EnsemblMetazoa" id="XP_014247343.1"/>
    </source>
</evidence>
<feature type="transmembrane region" description="Helical" evidence="10">
    <location>
        <begin position="173"/>
        <end position="191"/>
    </location>
</feature>
<evidence type="ECO:0000256" key="11">
    <source>
        <dbReference type="SAM" id="MobiDB-lite"/>
    </source>
</evidence>
<dbReference type="AlphaFoldDB" id="A0A8I6RL40"/>
<dbReference type="GO" id="GO:0042761">
    <property type="term" value="P:very long-chain fatty acid biosynthetic process"/>
    <property type="evidence" value="ECO:0007669"/>
    <property type="project" value="TreeGrafter"/>
</dbReference>
<organism evidence="12 13">
    <name type="scientific">Cimex lectularius</name>
    <name type="common">Bed bug</name>
    <name type="synonym">Acanthia lectularia</name>
    <dbReference type="NCBI Taxonomy" id="79782"/>
    <lineage>
        <taxon>Eukaryota</taxon>
        <taxon>Metazoa</taxon>
        <taxon>Ecdysozoa</taxon>
        <taxon>Arthropoda</taxon>
        <taxon>Hexapoda</taxon>
        <taxon>Insecta</taxon>
        <taxon>Pterygota</taxon>
        <taxon>Neoptera</taxon>
        <taxon>Paraneoptera</taxon>
        <taxon>Hemiptera</taxon>
        <taxon>Heteroptera</taxon>
        <taxon>Panheteroptera</taxon>
        <taxon>Cimicomorpha</taxon>
        <taxon>Cimicidae</taxon>
        <taxon>Cimex</taxon>
    </lineage>
</organism>
<evidence type="ECO:0000256" key="7">
    <source>
        <dbReference type="ARBA" id="ARBA00023098"/>
    </source>
</evidence>
<dbReference type="InterPro" id="IPR002076">
    <property type="entry name" value="ELO_fam"/>
</dbReference>
<dbReference type="PROSITE" id="PS01188">
    <property type="entry name" value="ELO"/>
    <property type="match status" value="1"/>
</dbReference>
<dbReference type="OrthoDB" id="434092at2759"/>
<dbReference type="EnsemblMetazoa" id="XM_014391857.2">
    <property type="protein sequence ID" value="XP_014247343.1"/>
    <property type="gene ID" value="LOC106665443"/>
</dbReference>
<keyword evidence="8 10" id="KW-0472">Membrane</keyword>
<feature type="transmembrane region" description="Helical" evidence="10">
    <location>
        <begin position="291"/>
        <end position="312"/>
    </location>
</feature>
<feature type="transmembrane region" description="Helical" evidence="10">
    <location>
        <begin position="84"/>
        <end position="105"/>
    </location>
</feature>
<feature type="compositionally biased region" description="Pro residues" evidence="11">
    <location>
        <begin position="25"/>
        <end position="39"/>
    </location>
</feature>
<keyword evidence="4 10" id="KW-0812">Transmembrane</keyword>
<dbReference type="GO" id="GO:0034626">
    <property type="term" value="P:fatty acid elongation, polyunsaturated fatty acid"/>
    <property type="evidence" value="ECO:0007669"/>
    <property type="project" value="TreeGrafter"/>
</dbReference>
<dbReference type="PANTHER" id="PTHR11157">
    <property type="entry name" value="FATTY ACID ACYL TRANSFERASE-RELATED"/>
    <property type="match status" value="1"/>
</dbReference>
<feature type="region of interest" description="Disordered" evidence="11">
    <location>
        <begin position="1"/>
        <end position="50"/>
    </location>
</feature>
<sequence>MLLSDPTGHLGLETVRRRHRRDTPPDPSPAAPGTRPAPQPRTLTASPAAPPMLDCKMTAVIKYSEDLYKYMFIEKSDPRANQYFLINSPGLLASILLFYYYFVYYGGRQWMENRKPFNLNTFMVVYNAIQTVANMYIFVKGMKLLIEFDAPFSCLHLTTTTTRHDWEVVSTTYLYFLLKISDLTDTVFMVLRKNYHQISFLHVYHHIGMVIGTWCVTKYIPGGHGAVVGIINAIVHIVMYMYYLICALYPHYKANIWWKKNITQIQVIQFVVLSIHHAAALFNPSCNYPKVPLAIFMSQALLMFVLFSKFYIKTYIQPKKKTASLNGNDKKQM</sequence>
<name>A0A8I6RL40_CIMLE</name>